<dbReference type="InParanoid" id="E4WY87"/>
<evidence type="ECO:0000256" key="2">
    <source>
        <dbReference type="ARBA" id="ARBA00022801"/>
    </source>
</evidence>
<dbReference type="Pfam" id="PF00388">
    <property type="entry name" value="PI-PLC-X"/>
    <property type="match status" value="1"/>
</dbReference>
<evidence type="ECO:0000259" key="11">
    <source>
        <dbReference type="PROSITE" id="PS50008"/>
    </source>
</evidence>
<evidence type="ECO:0000256" key="8">
    <source>
        <dbReference type="RuleBase" id="RU361133"/>
    </source>
</evidence>
<feature type="region of interest" description="Disordered" evidence="9">
    <location>
        <begin position="451"/>
        <end position="487"/>
    </location>
</feature>
<keyword evidence="14" id="KW-1185">Reference proteome</keyword>
<keyword evidence="6" id="KW-0807">Transducer</keyword>
<dbReference type="PRINTS" id="PR00390">
    <property type="entry name" value="PHPHLIPASEC"/>
</dbReference>
<keyword evidence="2 8" id="KW-0378">Hydrolase</keyword>
<dbReference type="Pfam" id="PF13499">
    <property type="entry name" value="EF-hand_7"/>
    <property type="match status" value="1"/>
</dbReference>
<protein>
    <recommendedName>
        <fullName evidence="1 8">Phosphoinositide phospholipase C</fullName>
        <ecNumber evidence="1 8">3.1.4.11</ecNumber>
    </recommendedName>
</protein>
<reference evidence="13 14" key="1">
    <citation type="journal article" date="2010" name="Science">
        <title>Plasticity of animal genome architecture unmasked by rapid evolution of a pelagic tunicate.</title>
        <authorList>
            <person name="Denoeud F."/>
            <person name="Henriet S."/>
            <person name="Mungpakdee S."/>
            <person name="Aury J.M."/>
            <person name="Da Silva C."/>
            <person name="Brinkmann H."/>
            <person name="Mikhaleva J."/>
            <person name="Olsen L.C."/>
            <person name="Jubin C."/>
            <person name="Canestro C."/>
            <person name="Bouquet J.M."/>
            <person name="Danks G."/>
            <person name="Poulain J."/>
            <person name="Campsteijn C."/>
            <person name="Adamski M."/>
            <person name="Cross I."/>
            <person name="Yadetie F."/>
            <person name="Muffato M."/>
            <person name="Louis A."/>
            <person name="Butcher S."/>
            <person name="Tsagkogeorga G."/>
            <person name="Konrad A."/>
            <person name="Singh S."/>
            <person name="Jensen M.F."/>
            <person name="Cong E.H."/>
            <person name="Eikeseth-Otteraa H."/>
            <person name="Noel B."/>
            <person name="Anthouard V."/>
            <person name="Porcel B.M."/>
            <person name="Kachouri-Lafond R."/>
            <person name="Nishino A."/>
            <person name="Ugolini M."/>
            <person name="Chourrout P."/>
            <person name="Nishida H."/>
            <person name="Aasland R."/>
            <person name="Huzurbazar S."/>
            <person name="Westhof E."/>
            <person name="Delsuc F."/>
            <person name="Lehrach H."/>
            <person name="Reinhardt R."/>
            <person name="Weissenbach J."/>
            <person name="Roy S.W."/>
            <person name="Artiguenave F."/>
            <person name="Postlethwait J.H."/>
            <person name="Manak J.R."/>
            <person name="Thompson E.M."/>
            <person name="Jaillon O."/>
            <person name="Du Pasquier L."/>
            <person name="Boudinot P."/>
            <person name="Liberles D.A."/>
            <person name="Volff J.N."/>
            <person name="Philippe H."/>
            <person name="Lenhard B."/>
            <person name="Roest Crollius H."/>
            <person name="Wincker P."/>
            <person name="Chourrout D."/>
        </authorList>
    </citation>
    <scope>NUCLEOTIDE SEQUENCE [LARGE SCALE GENOMIC DNA]</scope>
</reference>
<proteinExistence type="predicted"/>
<dbReference type="GO" id="GO:0004435">
    <property type="term" value="F:phosphatidylinositol-4,5-bisphosphate phospholipase C activity"/>
    <property type="evidence" value="ECO:0007669"/>
    <property type="project" value="UniProtKB-EC"/>
</dbReference>
<dbReference type="GO" id="GO:0035556">
    <property type="term" value="P:intracellular signal transduction"/>
    <property type="evidence" value="ECO:0007669"/>
    <property type="project" value="InterPro"/>
</dbReference>
<dbReference type="PANTHER" id="PTHR10336">
    <property type="entry name" value="PHOSPHOINOSITIDE-SPECIFIC PHOSPHOLIPASE C FAMILY PROTEIN"/>
    <property type="match status" value="1"/>
</dbReference>
<dbReference type="OrthoDB" id="269822at2759"/>
<keyword evidence="4 8" id="KW-0442">Lipid degradation</keyword>
<dbReference type="InterPro" id="IPR017946">
    <property type="entry name" value="PLC-like_Pdiesterase_TIM-brl"/>
</dbReference>
<dbReference type="SUPFAM" id="SSF47473">
    <property type="entry name" value="EF-hand"/>
    <property type="match status" value="1"/>
</dbReference>
<dbReference type="Gene3D" id="2.60.40.150">
    <property type="entry name" value="C2 domain"/>
    <property type="match status" value="1"/>
</dbReference>
<dbReference type="InterPro" id="IPR011992">
    <property type="entry name" value="EF-hand-dom_pair"/>
</dbReference>
<dbReference type="CDD" id="cd00275">
    <property type="entry name" value="C2_PLC_like"/>
    <property type="match status" value="1"/>
</dbReference>
<dbReference type="AlphaFoldDB" id="E4WY87"/>
<evidence type="ECO:0000256" key="9">
    <source>
        <dbReference type="SAM" id="MobiDB-lite"/>
    </source>
</evidence>
<evidence type="ECO:0000256" key="4">
    <source>
        <dbReference type="ARBA" id="ARBA00022963"/>
    </source>
</evidence>
<dbReference type="InterPro" id="IPR018247">
    <property type="entry name" value="EF_Hand_1_Ca_BS"/>
</dbReference>
<feature type="domain" description="C2" evidence="10">
    <location>
        <begin position="631"/>
        <end position="758"/>
    </location>
</feature>
<dbReference type="InterPro" id="IPR000909">
    <property type="entry name" value="PLipase_C_PInositol-sp_X_dom"/>
</dbReference>
<dbReference type="Gene3D" id="1.10.238.10">
    <property type="entry name" value="EF-hand"/>
    <property type="match status" value="2"/>
</dbReference>
<dbReference type="GO" id="GO:0005886">
    <property type="term" value="C:plasma membrane"/>
    <property type="evidence" value="ECO:0007669"/>
    <property type="project" value="TreeGrafter"/>
</dbReference>
<dbReference type="PROSITE" id="PS50222">
    <property type="entry name" value="EF_HAND_2"/>
    <property type="match status" value="2"/>
</dbReference>
<dbReference type="Gene3D" id="3.20.20.190">
    <property type="entry name" value="Phosphatidylinositol (PI) phosphodiesterase"/>
    <property type="match status" value="1"/>
</dbReference>
<dbReference type="Proteomes" id="UP000001307">
    <property type="component" value="Unassembled WGS sequence"/>
</dbReference>
<gene>
    <name evidence="13" type="ORF">GSOID_T00011888001</name>
</gene>
<dbReference type="InterPro" id="IPR035892">
    <property type="entry name" value="C2_domain_sf"/>
</dbReference>
<dbReference type="SMART" id="SM00148">
    <property type="entry name" value="PLCXc"/>
    <property type="match status" value="1"/>
</dbReference>
<dbReference type="EMBL" id="FN653018">
    <property type="protein sequence ID" value="CBY22331.1"/>
    <property type="molecule type" value="Genomic_DNA"/>
</dbReference>
<dbReference type="GO" id="GO:0005509">
    <property type="term" value="F:calcium ion binding"/>
    <property type="evidence" value="ECO:0007669"/>
    <property type="project" value="InterPro"/>
</dbReference>
<evidence type="ECO:0000313" key="14">
    <source>
        <dbReference type="Proteomes" id="UP000001307"/>
    </source>
</evidence>
<comment type="catalytic activity">
    <reaction evidence="7">
        <text>a 1,2-diacyl-sn-glycero-3-phospho-(1D-myo-inositol-4,5-bisphosphate) + H2O = 1D-myo-inositol 1,4,5-trisphosphate + a 1,2-diacyl-sn-glycerol + H(+)</text>
        <dbReference type="Rhea" id="RHEA:33179"/>
        <dbReference type="ChEBI" id="CHEBI:15377"/>
        <dbReference type="ChEBI" id="CHEBI:15378"/>
        <dbReference type="ChEBI" id="CHEBI:17815"/>
        <dbReference type="ChEBI" id="CHEBI:58456"/>
        <dbReference type="ChEBI" id="CHEBI:203600"/>
        <dbReference type="EC" id="3.1.4.11"/>
    </reaction>
    <physiologicalReaction direction="left-to-right" evidence="7">
        <dbReference type="Rhea" id="RHEA:33180"/>
    </physiologicalReaction>
</comment>
<evidence type="ECO:0000256" key="7">
    <source>
        <dbReference type="ARBA" id="ARBA00023674"/>
    </source>
</evidence>
<sequence>MTDKTRIFKKVRENWQKDRKMVLWDDRLSIWMSTKGTDLTRARKISVEDIEEVSLGTQSDIVWEKAKKKLAFHGDQAFTISFKLATRLAPLYLVADDAVTARAWVEGLSRIRDRVMRMTSRQRHTWWLWEKFKAADKDGNGTLTKSEVKSFFNSINLSMNPANFENLFKKYDDNKSNSLSWSNVKELYEELLIPNEVRNLYYKIAGEDETLQLYEFRDFLGKYQHYKNLTADKLKEMVMVFEPTATIDNLNDSDFEIGLYGFAMYIRSAKVIDDSCYKTMQDMTRPLTDYWIASSHNTYLLDDQLTGPSSTEAYKSALLKGCRCVELDCWDGANGEPIIYHGWTRTSKISFKDVITTVAQYAFKKSDYPVCLSLENHCHIPQQQKMAKYMVDILGDLLLRAPVDPDEKFLPSPEAMRGKIWIKGKKLKEPAADAKINKTDNDDFLIDDEVSEEDEGEGYAARESPVANGGQQQEEPGTQKKQKKTKKIKLHKDLSDLVIYTQSRHLKDFDEAQQNSDFRHISSIDDKVCSSYAKNQSRALLHHTSRQLIRIYPNKKKIDSSNYNPIPAWASGCQIVALNYQTACEEMLINQARFKMNQGAGYVLKPEFLREEGLLNNNFDINDTSTFPRSKPHSFKIKVNYFPVSLFNTFQIISGCQLPKPKQSNKGEVVDPYVKIRVVGPAVDDQPKNEGKTKSIDNNGFSPCWNEEFTLTTWFTELSMLEILVYDKDVGTKDDKLANSYLPFDCITPGYRQIPLFDKEGGSLYPATLFFHIEKLE</sequence>
<evidence type="ECO:0000259" key="10">
    <source>
        <dbReference type="PROSITE" id="PS50004"/>
    </source>
</evidence>
<dbReference type="InterPro" id="IPR001711">
    <property type="entry name" value="PLipase_C_Pinositol-sp_Y"/>
</dbReference>
<dbReference type="SUPFAM" id="SSF49562">
    <property type="entry name" value="C2 domain (Calcium/lipid-binding domain, CaLB)"/>
    <property type="match status" value="1"/>
</dbReference>
<name>E4WY87_OIKDI</name>
<keyword evidence="3" id="KW-0106">Calcium</keyword>
<dbReference type="SUPFAM" id="SSF51695">
    <property type="entry name" value="PLC-like phosphodiesterases"/>
    <property type="match status" value="1"/>
</dbReference>
<evidence type="ECO:0000259" key="12">
    <source>
        <dbReference type="PROSITE" id="PS50222"/>
    </source>
</evidence>
<evidence type="ECO:0000256" key="6">
    <source>
        <dbReference type="ARBA" id="ARBA00023224"/>
    </source>
</evidence>
<keyword evidence="5 8" id="KW-0443">Lipid metabolism</keyword>
<dbReference type="PROSITE" id="PS50008">
    <property type="entry name" value="PIPLC_Y_DOMAIN"/>
    <property type="match status" value="1"/>
</dbReference>
<dbReference type="PANTHER" id="PTHR10336:SF209">
    <property type="entry name" value="PHOSPHOINOSITIDE PHOSPHOLIPASE C"/>
    <property type="match status" value="1"/>
</dbReference>
<dbReference type="Pfam" id="PF00387">
    <property type="entry name" value="PI-PLC-Y"/>
    <property type="match status" value="1"/>
</dbReference>
<feature type="domain" description="PI-PLC Y-box" evidence="11">
    <location>
        <begin position="494"/>
        <end position="610"/>
    </location>
</feature>
<accession>E4WY87</accession>
<evidence type="ECO:0000256" key="1">
    <source>
        <dbReference type="ARBA" id="ARBA00012368"/>
    </source>
</evidence>
<evidence type="ECO:0000313" key="13">
    <source>
        <dbReference type="EMBL" id="CBY22331.1"/>
    </source>
</evidence>
<dbReference type="SMART" id="SM00239">
    <property type="entry name" value="C2"/>
    <property type="match status" value="1"/>
</dbReference>
<evidence type="ECO:0000256" key="5">
    <source>
        <dbReference type="ARBA" id="ARBA00023098"/>
    </source>
</evidence>
<dbReference type="InterPro" id="IPR011993">
    <property type="entry name" value="PH-like_dom_sf"/>
</dbReference>
<dbReference type="EC" id="3.1.4.11" evidence="1 8"/>
<dbReference type="Pfam" id="PF00168">
    <property type="entry name" value="C2"/>
    <property type="match status" value="1"/>
</dbReference>
<dbReference type="InterPro" id="IPR002048">
    <property type="entry name" value="EF_hand_dom"/>
</dbReference>
<feature type="domain" description="EF-hand" evidence="12">
    <location>
        <begin position="159"/>
        <end position="194"/>
    </location>
</feature>
<organism evidence="13 14">
    <name type="scientific">Oikopleura dioica</name>
    <name type="common">Tunicate</name>
    <dbReference type="NCBI Taxonomy" id="34765"/>
    <lineage>
        <taxon>Eukaryota</taxon>
        <taxon>Metazoa</taxon>
        <taxon>Chordata</taxon>
        <taxon>Tunicata</taxon>
        <taxon>Appendicularia</taxon>
        <taxon>Copelata</taxon>
        <taxon>Oikopleuridae</taxon>
        <taxon>Oikopleura</taxon>
    </lineage>
</organism>
<dbReference type="PROSITE" id="PS00018">
    <property type="entry name" value="EF_HAND_1"/>
    <property type="match status" value="1"/>
</dbReference>
<dbReference type="PROSITE" id="PS50007">
    <property type="entry name" value="PIPLC_X_DOMAIN"/>
    <property type="match status" value="1"/>
</dbReference>
<dbReference type="InterPro" id="IPR000008">
    <property type="entry name" value="C2_dom"/>
</dbReference>
<dbReference type="InterPro" id="IPR001192">
    <property type="entry name" value="PI-PLC_fam"/>
</dbReference>
<evidence type="ECO:0000256" key="3">
    <source>
        <dbReference type="ARBA" id="ARBA00022837"/>
    </source>
</evidence>
<dbReference type="Gene3D" id="2.30.29.30">
    <property type="entry name" value="Pleckstrin-homology domain (PH domain)/Phosphotyrosine-binding domain (PTB)"/>
    <property type="match status" value="1"/>
</dbReference>
<dbReference type="SMART" id="SM00149">
    <property type="entry name" value="PLCYc"/>
    <property type="match status" value="1"/>
</dbReference>
<dbReference type="FunFam" id="3.20.20.190:FF:000039">
    <property type="entry name" value="Phosphoinositide phospholipase C"/>
    <property type="match status" value="1"/>
</dbReference>
<dbReference type="SUPFAM" id="SSF50729">
    <property type="entry name" value="PH domain-like"/>
    <property type="match status" value="1"/>
</dbReference>
<feature type="domain" description="EF-hand" evidence="12">
    <location>
        <begin position="128"/>
        <end position="158"/>
    </location>
</feature>
<dbReference type="GO" id="GO:0016042">
    <property type="term" value="P:lipid catabolic process"/>
    <property type="evidence" value="ECO:0007669"/>
    <property type="project" value="UniProtKB-KW"/>
</dbReference>
<dbReference type="PROSITE" id="PS50004">
    <property type="entry name" value="C2"/>
    <property type="match status" value="1"/>
</dbReference>